<keyword evidence="3" id="KW-1185">Reference proteome</keyword>
<dbReference type="InterPro" id="IPR056798">
    <property type="entry name" value="ADH_Fe_C"/>
</dbReference>
<evidence type="ECO:0000313" key="2">
    <source>
        <dbReference type="EMBL" id="GAA1738158.1"/>
    </source>
</evidence>
<gene>
    <name evidence="2" type="ORF">GCM10009681_06070</name>
</gene>
<dbReference type="Gene3D" id="1.20.1090.10">
    <property type="entry name" value="Dehydroquinate synthase-like - alpha domain"/>
    <property type="match status" value="1"/>
</dbReference>
<feature type="domain" description="Fe-containing alcohol dehydrogenase-like C-terminal" evidence="1">
    <location>
        <begin position="196"/>
        <end position="322"/>
    </location>
</feature>
<dbReference type="InterPro" id="IPR039697">
    <property type="entry name" value="Alcohol_dehydrogenase_Fe"/>
</dbReference>
<organism evidence="2 3">
    <name type="scientific">Luedemannella helvata</name>
    <dbReference type="NCBI Taxonomy" id="349315"/>
    <lineage>
        <taxon>Bacteria</taxon>
        <taxon>Bacillati</taxon>
        <taxon>Actinomycetota</taxon>
        <taxon>Actinomycetes</taxon>
        <taxon>Micromonosporales</taxon>
        <taxon>Micromonosporaceae</taxon>
        <taxon>Luedemannella</taxon>
    </lineage>
</organism>
<accession>A0ABP4VZI6</accession>
<evidence type="ECO:0000313" key="3">
    <source>
        <dbReference type="Proteomes" id="UP001500655"/>
    </source>
</evidence>
<dbReference type="Proteomes" id="UP001500655">
    <property type="component" value="Unassembled WGS sequence"/>
</dbReference>
<proteinExistence type="predicted"/>
<name>A0ABP4VZI6_9ACTN</name>
<protein>
    <recommendedName>
        <fullName evidence="1">Fe-containing alcohol dehydrogenase-like C-terminal domain-containing protein</fullName>
    </recommendedName>
</protein>
<dbReference type="SUPFAM" id="SSF56796">
    <property type="entry name" value="Dehydroquinate synthase-like"/>
    <property type="match status" value="1"/>
</dbReference>
<dbReference type="RefSeq" id="WP_344076504.1">
    <property type="nucleotide sequence ID" value="NZ_BAAALS010000002.1"/>
</dbReference>
<sequence>MSEPHRVAFHGTVVTAPLAYAPGDLVVADPAAGADVPPGAVRATYPPRASDAAAIAELVTRERPPRLVAAGDGAALDVAKYAWTLVAEATRPDLVLAPLGAEPWRAFAPFTSLYEPDGERVSRRDPALGNVTVVIDTRALAGRTAAVRHLHRADSAVHAVEVLVGRRAGAWGRALAAAGLTALTADDPAGDITAAGLVTEAFASAGLGLAHAVASPLGALTGRTHDTINVLLAPYVVEFWGERIDWTAPASGLGVAPKASAVADRLRELRDRANVPQTLRDAGLDRSVLTSAVPRALRSSGIPWLPAPVTAEDISGLLDRAWAAP</sequence>
<dbReference type="PANTHER" id="PTHR11496:SF83">
    <property type="entry name" value="HYDROXYACID-OXOACID TRANSHYDROGENASE, MITOCHONDRIAL"/>
    <property type="match status" value="1"/>
</dbReference>
<evidence type="ECO:0000259" key="1">
    <source>
        <dbReference type="Pfam" id="PF25137"/>
    </source>
</evidence>
<dbReference type="PANTHER" id="PTHR11496">
    <property type="entry name" value="ALCOHOL DEHYDROGENASE"/>
    <property type="match status" value="1"/>
</dbReference>
<comment type="caution">
    <text evidence="2">The sequence shown here is derived from an EMBL/GenBank/DDBJ whole genome shotgun (WGS) entry which is preliminary data.</text>
</comment>
<dbReference type="Pfam" id="PF25137">
    <property type="entry name" value="ADH_Fe_C"/>
    <property type="match status" value="1"/>
</dbReference>
<reference evidence="3" key="1">
    <citation type="journal article" date="2019" name="Int. J. Syst. Evol. Microbiol.">
        <title>The Global Catalogue of Microorganisms (GCM) 10K type strain sequencing project: providing services to taxonomists for standard genome sequencing and annotation.</title>
        <authorList>
            <consortium name="The Broad Institute Genomics Platform"/>
            <consortium name="The Broad Institute Genome Sequencing Center for Infectious Disease"/>
            <person name="Wu L."/>
            <person name="Ma J."/>
        </authorList>
    </citation>
    <scope>NUCLEOTIDE SEQUENCE [LARGE SCALE GENOMIC DNA]</scope>
    <source>
        <strain evidence="3">JCM 13249</strain>
    </source>
</reference>
<dbReference type="EMBL" id="BAAALS010000002">
    <property type="protein sequence ID" value="GAA1738158.1"/>
    <property type="molecule type" value="Genomic_DNA"/>
</dbReference>